<evidence type="ECO:0000313" key="9">
    <source>
        <dbReference type="EMBL" id="OAO13375.1"/>
    </source>
</evidence>
<dbReference type="FunFam" id="2.60.120.320:FF:000001">
    <property type="entry name" value="Thiamine pyrophosphokinase"/>
    <property type="match status" value="1"/>
</dbReference>
<evidence type="ECO:0000313" key="10">
    <source>
        <dbReference type="Proteomes" id="UP000078348"/>
    </source>
</evidence>
<dbReference type="OrthoDB" id="25149at2759"/>
<dbReference type="GO" id="GO:0004788">
    <property type="term" value="F:thiamine diphosphokinase activity"/>
    <property type="evidence" value="ECO:0007669"/>
    <property type="project" value="UniProtKB-UniRule"/>
</dbReference>
<name>A0A196S8K1_BLAHN</name>
<organism evidence="9 10">
    <name type="scientific">Blastocystis sp. subtype 1 (strain ATCC 50177 / NandII)</name>
    <dbReference type="NCBI Taxonomy" id="478820"/>
    <lineage>
        <taxon>Eukaryota</taxon>
        <taxon>Sar</taxon>
        <taxon>Stramenopiles</taxon>
        <taxon>Bigyra</taxon>
        <taxon>Opalozoa</taxon>
        <taxon>Opalinata</taxon>
        <taxon>Blastocystidae</taxon>
        <taxon>Blastocystis</taxon>
    </lineage>
</organism>
<dbReference type="InterPro" id="IPR007373">
    <property type="entry name" value="Thiamin_PyroPKinase_B1-bd"/>
</dbReference>
<dbReference type="GO" id="GO:0030975">
    <property type="term" value="F:thiamine binding"/>
    <property type="evidence" value="ECO:0007669"/>
    <property type="project" value="UniProtKB-UniRule"/>
</dbReference>
<evidence type="ECO:0000256" key="7">
    <source>
        <dbReference type="PIRNR" id="PIRNR031057"/>
    </source>
</evidence>
<keyword evidence="6 7" id="KW-0067">ATP-binding</keyword>
<dbReference type="InterPro" id="IPR007371">
    <property type="entry name" value="TPK_catalytic"/>
</dbReference>
<proteinExistence type="inferred from homology"/>
<evidence type="ECO:0000256" key="2">
    <source>
        <dbReference type="ARBA" id="ARBA00006785"/>
    </source>
</evidence>
<dbReference type="AlphaFoldDB" id="A0A196S8K1"/>
<dbReference type="EC" id="2.7.6.2" evidence="7"/>
<comment type="catalytic activity">
    <reaction evidence="7">
        <text>thiamine + ATP = thiamine diphosphate + AMP + H(+)</text>
        <dbReference type="Rhea" id="RHEA:11576"/>
        <dbReference type="ChEBI" id="CHEBI:15378"/>
        <dbReference type="ChEBI" id="CHEBI:18385"/>
        <dbReference type="ChEBI" id="CHEBI:30616"/>
        <dbReference type="ChEBI" id="CHEBI:58937"/>
        <dbReference type="ChEBI" id="CHEBI:456215"/>
    </reaction>
</comment>
<comment type="caution">
    <text evidence="9">The sequence shown here is derived from an EMBL/GenBank/DDBJ whole genome shotgun (WGS) entry which is preliminary data.</text>
</comment>
<dbReference type="GO" id="GO:0006772">
    <property type="term" value="P:thiamine metabolic process"/>
    <property type="evidence" value="ECO:0007669"/>
    <property type="project" value="InterPro"/>
</dbReference>
<keyword evidence="3 7" id="KW-0808">Transferase</keyword>
<evidence type="ECO:0000259" key="8">
    <source>
        <dbReference type="SMART" id="SM00983"/>
    </source>
</evidence>
<dbReference type="GO" id="GO:0016301">
    <property type="term" value="F:kinase activity"/>
    <property type="evidence" value="ECO:0007669"/>
    <property type="project" value="UniProtKB-UniRule"/>
</dbReference>
<gene>
    <name evidence="9" type="ORF">AV274_4933</name>
</gene>
<evidence type="ECO:0000256" key="6">
    <source>
        <dbReference type="ARBA" id="ARBA00022840"/>
    </source>
</evidence>
<dbReference type="Proteomes" id="UP000078348">
    <property type="component" value="Unassembled WGS sequence"/>
</dbReference>
<dbReference type="SUPFAM" id="SSF63862">
    <property type="entry name" value="Thiamin pyrophosphokinase, substrate-binding domain"/>
    <property type="match status" value="1"/>
</dbReference>
<evidence type="ECO:0000256" key="3">
    <source>
        <dbReference type="ARBA" id="ARBA00022679"/>
    </source>
</evidence>
<protein>
    <recommendedName>
        <fullName evidence="7">Thiamine pyrophosphokinase</fullName>
        <ecNumber evidence="7">2.7.6.2</ecNumber>
    </recommendedName>
</protein>
<evidence type="ECO:0000256" key="5">
    <source>
        <dbReference type="ARBA" id="ARBA00022777"/>
    </source>
</evidence>
<dbReference type="SUPFAM" id="SSF63999">
    <property type="entry name" value="Thiamin pyrophosphokinase, catalytic domain"/>
    <property type="match status" value="1"/>
</dbReference>
<dbReference type="EMBL" id="LXWW01000412">
    <property type="protein sequence ID" value="OAO13375.1"/>
    <property type="molecule type" value="Genomic_DNA"/>
</dbReference>
<evidence type="ECO:0000256" key="1">
    <source>
        <dbReference type="ARBA" id="ARBA00005078"/>
    </source>
</evidence>
<dbReference type="GO" id="GO:0005524">
    <property type="term" value="F:ATP binding"/>
    <property type="evidence" value="ECO:0007669"/>
    <property type="project" value="UniProtKB-UniRule"/>
</dbReference>
<keyword evidence="4 7" id="KW-0547">Nucleotide-binding</keyword>
<dbReference type="PIRSF" id="PIRSF031057">
    <property type="entry name" value="Thiamin_pyrophosphokinase"/>
    <property type="match status" value="1"/>
</dbReference>
<sequence>MNHIVNRFLFNGLKEEKCMVFLNMDMNRELFKYLWRTTAFHVTADGAANHLFDMFPEAREQYIPDYIIGDFDSLHSNVLDYYQAHGSHVLKDPNQDNTDLDKCLLHLHELSADRSVMNVPSDRLHVLVYGDLGGRFDHAFGIINSLIFAYPFFKDLVLVGPKSTMRILPPGVNQIERCSEFQSGDGDICGIIPLGGVACEHVTTTGLKWNLNDSRMQFGELVSSSNCMLFDSATVSAPCHLVWTLSTKWEV</sequence>
<dbReference type="InterPro" id="IPR016966">
    <property type="entry name" value="Thiamin_pyrophosphokinase_euk"/>
</dbReference>
<dbReference type="PANTHER" id="PTHR13622">
    <property type="entry name" value="THIAMIN PYROPHOSPHOKINASE"/>
    <property type="match status" value="1"/>
</dbReference>
<dbReference type="NCBIfam" id="TIGR01378">
    <property type="entry name" value="thi_PPkinase"/>
    <property type="match status" value="1"/>
</dbReference>
<dbReference type="InterPro" id="IPR036371">
    <property type="entry name" value="TPK_B1-bd_sf"/>
</dbReference>
<reference evidence="9 10" key="1">
    <citation type="submission" date="2016-05" db="EMBL/GenBank/DDBJ databases">
        <title>Nuclear genome of Blastocystis sp. subtype 1 NandII.</title>
        <authorList>
            <person name="Gentekaki E."/>
            <person name="Curtis B."/>
            <person name="Stairs C."/>
            <person name="Eme L."/>
            <person name="Herman E."/>
            <person name="Klimes V."/>
            <person name="Arias M.C."/>
            <person name="Elias M."/>
            <person name="Hilliou F."/>
            <person name="Klute M."/>
            <person name="Malik S.-B."/>
            <person name="Pightling A."/>
            <person name="Rachubinski R."/>
            <person name="Salas D."/>
            <person name="Schlacht A."/>
            <person name="Suga H."/>
            <person name="Archibald J."/>
            <person name="Ball S.G."/>
            <person name="Clark G."/>
            <person name="Dacks J."/>
            <person name="Van Der Giezen M."/>
            <person name="Tsaousis A."/>
            <person name="Roger A."/>
        </authorList>
    </citation>
    <scope>NUCLEOTIDE SEQUENCE [LARGE SCALE GENOMIC DNA]</scope>
    <source>
        <strain evidence="10">ATCC 50177 / NandII</strain>
    </source>
</reference>
<dbReference type="InterPro" id="IPR036759">
    <property type="entry name" value="TPK_catalytic_sf"/>
</dbReference>
<dbReference type="Pfam" id="PF04263">
    <property type="entry name" value="TPK_catalytic"/>
    <property type="match status" value="1"/>
</dbReference>
<dbReference type="InterPro" id="IPR006282">
    <property type="entry name" value="Thi_PPkinase"/>
</dbReference>
<accession>A0A196S8K1</accession>
<dbReference type="CDD" id="cd07995">
    <property type="entry name" value="TPK"/>
    <property type="match status" value="1"/>
</dbReference>
<comment type="pathway">
    <text evidence="1 7">Cofactor biosynthesis; thiamine diphosphate biosynthesis; thiamine diphosphate from thiamine: step 1/1.</text>
</comment>
<evidence type="ECO:0000256" key="4">
    <source>
        <dbReference type="ARBA" id="ARBA00022741"/>
    </source>
</evidence>
<dbReference type="Gene3D" id="3.40.50.10240">
    <property type="entry name" value="Thiamin pyrophosphokinase, catalytic domain"/>
    <property type="match status" value="1"/>
</dbReference>
<keyword evidence="10" id="KW-1185">Reference proteome</keyword>
<comment type="similarity">
    <text evidence="2 7">Belongs to the thiamine pyrophosphokinase family.</text>
</comment>
<dbReference type="Gene3D" id="2.60.120.320">
    <property type="entry name" value="Thiamin pyrophosphokinase, thiamin-binding domain"/>
    <property type="match status" value="1"/>
</dbReference>
<dbReference type="SMART" id="SM00983">
    <property type="entry name" value="TPK_B1_binding"/>
    <property type="match status" value="1"/>
</dbReference>
<dbReference type="GO" id="GO:0009229">
    <property type="term" value="P:thiamine diphosphate biosynthetic process"/>
    <property type="evidence" value="ECO:0007669"/>
    <property type="project" value="UniProtKB-UniRule"/>
</dbReference>
<keyword evidence="5 7" id="KW-0418">Kinase</keyword>
<feature type="domain" description="Thiamin pyrophosphokinase thiamin-binding" evidence="8">
    <location>
        <begin position="171"/>
        <end position="242"/>
    </location>
</feature>
<dbReference type="STRING" id="478820.A0A196S8K1"/>
<dbReference type="Pfam" id="PF04265">
    <property type="entry name" value="TPK_B1_binding"/>
    <property type="match status" value="1"/>
</dbReference>
<dbReference type="PANTHER" id="PTHR13622:SF8">
    <property type="entry name" value="THIAMIN PYROPHOSPHOKINASE 1"/>
    <property type="match status" value="1"/>
</dbReference>
<dbReference type="UniPathway" id="UPA00060">
    <property type="reaction ID" value="UER00597"/>
</dbReference>